<sequence>MPICLLYLFFRIRRSFHRRVRIIRAESVSSELLRIDIATGEKFVRRCSPGMYVHVLCPEISWFEWHPFSVANWPALGTGFVRLLVNTKGDWTRQLHRRCEEKPDDLPKVKLDGPFCAPAQSIKADVTTLTKETAPKRSLTKKWWNRRSVSTRDLDYASDIDEEAEDDIEQGPLGVSSALQPDCGCSQDDVIVCIGAGVGITPFLSSLDAMLKKAAAHKVSGEQAEIGRSKKVWFYWLTRNAGDFLSGVSILRQLSAAATKALLTGDTGLVGLTEVHLRLHVTAAVGPLQLQKPSTFLFHESLSKVICLQMATARTPSDEDTKQAFMCDIPTGSSVLHDSYTADSDDSATAREGPSSSIPIRFGRPCWPQDFVKIAFSDRCPLHQGHIASAPAPVQAPTKWVYLCGNTRLQADVADACRWASNETGHKFSGSWVVDSGMCHNNILSHYPQLLMTLTKQWPSRHHQRAVASWPLLLAFTIIATVPCCGVSRKSHTADLTGSGGNLVERAMLDPIYLQQE</sequence>
<evidence type="ECO:0000256" key="1">
    <source>
        <dbReference type="ARBA" id="ARBA00023002"/>
    </source>
</evidence>
<reference evidence="3 4" key="1">
    <citation type="submission" date="2020-04" db="EMBL/GenBank/DDBJ databases">
        <title>Perkinsus olseni comparative genomics.</title>
        <authorList>
            <person name="Bogema D.R."/>
        </authorList>
    </citation>
    <scope>NUCLEOTIDE SEQUENCE [LARGE SCALE GENOMIC DNA]</scope>
    <source>
        <strain evidence="3">ATCC PRA-205</strain>
    </source>
</reference>
<dbReference type="InterPro" id="IPR017938">
    <property type="entry name" value="Riboflavin_synthase-like_b-brl"/>
</dbReference>
<dbReference type="SUPFAM" id="SSF63380">
    <property type="entry name" value="Riboflavin synthase domain-like"/>
    <property type="match status" value="1"/>
</dbReference>
<dbReference type="EMBL" id="JABANM010033834">
    <property type="protein sequence ID" value="KAF4700626.1"/>
    <property type="molecule type" value="Genomic_DNA"/>
</dbReference>
<dbReference type="PANTHER" id="PTHR11972">
    <property type="entry name" value="NADPH OXIDASE"/>
    <property type="match status" value="1"/>
</dbReference>
<accession>A0A7J6PY94</accession>
<name>A0A7J6PY94_PEROL</name>
<dbReference type="InterPro" id="IPR013121">
    <property type="entry name" value="Fe_red_NAD-bd_6"/>
</dbReference>
<dbReference type="Gene3D" id="3.40.50.80">
    <property type="entry name" value="Nucleotide-binding domain of ferredoxin-NADP reductase (FNR) module"/>
    <property type="match status" value="1"/>
</dbReference>
<dbReference type="PROSITE" id="PS51384">
    <property type="entry name" value="FAD_FR"/>
    <property type="match status" value="1"/>
</dbReference>
<feature type="non-terminal residue" evidence="3">
    <location>
        <position position="1"/>
    </location>
</feature>
<evidence type="ECO:0000259" key="2">
    <source>
        <dbReference type="PROSITE" id="PS51384"/>
    </source>
</evidence>
<dbReference type="CDD" id="cd06186">
    <property type="entry name" value="NOX_Duox_like_FAD_NADP"/>
    <property type="match status" value="1"/>
</dbReference>
<dbReference type="GO" id="GO:0016491">
    <property type="term" value="F:oxidoreductase activity"/>
    <property type="evidence" value="ECO:0007669"/>
    <property type="project" value="UniProtKB-KW"/>
</dbReference>
<dbReference type="InterPro" id="IPR017927">
    <property type="entry name" value="FAD-bd_FR_type"/>
</dbReference>
<dbReference type="Pfam" id="PF08030">
    <property type="entry name" value="NAD_binding_6"/>
    <property type="match status" value="1"/>
</dbReference>
<evidence type="ECO:0000313" key="4">
    <source>
        <dbReference type="Proteomes" id="UP000574390"/>
    </source>
</evidence>
<protein>
    <recommendedName>
        <fullName evidence="2">FAD-binding FR-type domain-containing protein</fullName>
    </recommendedName>
</protein>
<proteinExistence type="predicted"/>
<gene>
    <name evidence="3" type="ORF">FOZ62_000628</name>
</gene>
<dbReference type="GO" id="GO:0005886">
    <property type="term" value="C:plasma membrane"/>
    <property type="evidence" value="ECO:0007669"/>
    <property type="project" value="TreeGrafter"/>
</dbReference>
<dbReference type="Gene3D" id="2.40.30.10">
    <property type="entry name" value="Translation factors"/>
    <property type="match status" value="1"/>
</dbReference>
<dbReference type="InterPro" id="IPR039261">
    <property type="entry name" value="FNR_nucleotide-bd"/>
</dbReference>
<comment type="caution">
    <text evidence="3">The sequence shown here is derived from an EMBL/GenBank/DDBJ whole genome shotgun (WGS) entry which is preliminary data.</text>
</comment>
<dbReference type="InterPro" id="IPR050369">
    <property type="entry name" value="RBOH/FRE"/>
</dbReference>
<dbReference type="Pfam" id="PF08022">
    <property type="entry name" value="FAD_binding_8"/>
    <property type="match status" value="1"/>
</dbReference>
<dbReference type="Proteomes" id="UP000574390">
    <property type="component" value="Unassembled WGS sequence"/>
</dbReference>
<dbReference type="SUPFAM" id="SSF52343">
    <property type="entry name" value="Ferredoxin reductase-like, C-terminal NADP-linked domain"/>
    <property type="match status" value="1"/>
</dbReference>
<keyword evidence="1" id="KW-0560">Oxidoreductase</keyword>
<feature type="domain" description="FAD-binding FR-type" evidence="2">
    <location>
        <begin position="15"/>
        <end position="121"/>
    </location>
</feature>
<organism evidence="3 4">
    <name type="scientific">Perkinsus olseni</name>
    <name type="common">Perkinsus atlanticus</name>
    <dbReference type="NCBI Taxonomy" id="32597"/>
    <lineage>
        <taxon>Eukaryota</taxon>
        <taxon>Sar</taxon>
        <taxon>Alveolata</taxon>
        <taxon>Perkinsozoa</taxon>
        <taxon>Perkinsea</taxon>
        <taxon>Perkinsida</taxon>
        <taxon>Perkinsidae</taxon>
        <taxon>Perkinsus</taxon>
    </lineage>
</organism>
<dbReference type="PANTHER" id="PTHR11972:SF153">
    <property type="entry name" value="SUPEROXIDE-GENERATING NADPH OXIDASE HEAVY CHAIN SUBUNIT A"/>
    <property type="match status" value="1"/>
</dbReference>
<dbReference type="AlphaFoldDB" id="A0A7J6PY94"/>
<dbReference type="InterPro" id="IPR013112">
    <property type="entry name" value="FAD-bd_8"/>
</dbReference>
<evidence type="ECO:0000313" key="3">
    <source>
        <dbReference type="EMBL" id="KAF4700626.1"/>
    </source>
</evidence>